<name>E6UZJ0_VARPE</name>
<gene>
    <name evidence="2" type="ordered locus">Varpa_3614</name>
</gene>
<organism evidence="2 3">
    <name type="scientific">Variovorax paradoxus (strain EPS)</name>
    <dbReference type="NCBI Taxonomy" id="595537"/>
    <lineage>
        <taxon>Bacteria</taxon>
        <taxon>Pseudomonadati</taxon>
        <taxon>Pseudomonadota</taxon>
        <taxon>Betaproteobacteria</taxon>
        <taxon>Burkholderiales</taxon>
        <taxon>Comamonadaceae</taxon>
        <taxon>Variovorax</taxon>
    </lineage>
</organism>
<dbReference type="STRING" id="595537.Varpa_3614"/>
<dbReference type="EMBL" id="CP002417">
    <property type="protein sequence ID" value="ADU37798.1"/>
    <property type="molecule type" value="Genomic_DNA"/>
</dbReference>
<feature type="compositionally biased region" description="Basic and acidic residues" evidence="1">
    <location>
        <begin position="58"/>
        <end position="68"/>
    </location>
</feature>
<feature type="compositionally biased region" description="Basic and acidic residues" evidence="1">
    <location>
        <begin position="192"/>
        <end position="217"/>
    </location>
</feature>
<protein>
    <recommendedName>
        <fullName evidence="4">DUF3306 domain-containing protein</fullName>
    </recommendedName>
</protein>
<feature type="region of interest" description="Disordered" evidence="1">
    <location>
        <begin position="148"/>
        <end position="217"/>
    </location>
</feature>
<reference evidence="2 3" key="2">
    <citation type="journal article" date="2013" name="Genome Announc.">
        <title>Genome of the Root-Associated Plant Growth-Promoting Bacterium Variovorax paradoxus Strain EPS.</title>
        <authorList>
            <person name="Han J.I."/>
            <person name="Spain J.C."/>
            <person name="Leadbetter J.R."/>
            <person name="Ovchinnikova G."/>
            <person name="Goodwin L.A."/>
            <person name="Han C.S."/>
            <person name="Woyke T."/>
            <person name="Davenport K.W."/>
            <person name="Orwin P.M."/>
        </authorList>
    </citation>
    <scope>NUCLEOTIDE SEQUENCE [LARGE SCALE GENOMIC DNA]</scope>
    <source>
        <strain evidence="2 3">EPS</strain>
    </source>
</reference>
<dbReference type="Pfam" id="PF11748">
    <property type="entry name" value="DUF3306"/>
    <property type="match status" value="1"/>
</dbReference>
<dbReference type="OrthoDB" id="8776025at2"/>
<dbReference type="Proteomes" id="UP000008917">
    <property type="component" value="Chromosome"/>
</dbReference>
<reference evidence="3" key="1">
    <citation type="submission" date="2010-12" db="EMBL/GenBank/DDBJ databases">
        <title>Complete sequence of Variovorax paradoxus EPS.</title>
        <authorList>
            <consortium name="US DOE Joint Genome Institute"/>
            <person name="Lucas S."/>
            <person name="Copeland A."/>
            <person name="Lapidus A."/>
            <person name="Cheng J.-F."/>
            <person name="Goodwin L."/>
            <person name="Pitluck S."/>
            <person name="Teshima H."/>
            <person name="Detter J.C."/>
            <person name="Han C."/>
            <person name="Tapia R."/>
            <person name="Land M."/>
            <person name="Hauser L."/>
            <person name="Kyrpides N."/>
            <person name="Ivanova N."/>
            <person name="Ovchinnikova G."/>
            <person name="Orwin P."/>
            <person name="Han J.-I.G."/>
            <person name="Woyke T."/>
        </authorList>
    </citation>
    <scope>NUCLEOTIDE SEQUENCE [LARGE SCALE GENOMIC DNA]</scope>
    <source>
        <strain evidence="3">EPS</strain>
    </source>
</reference>
<feature type="region of interest" description="Disordered" evidence="1">
    <location>
        <begin position="1"/>
        <end position="71"/>
    </location>
</feature>
<sequence length="217" mass="23675">MSEGFLGRWSRRKQEVREAEASVEAKTAPELVSAPMPMPATETSPLPQALPPHAPPALEKEPANELEKAPPLTLVDVEGLGIESDYKPFLAKEVAPEVKNAAFRKLFSDPHFNVMDGLDTYVDDYSKPTPMPDSVLRQMASAKFLKLFDEEPERIPPETPKAMGAEDVAQSNDSGDLPSPPVADAQPASQENDDHHADLRLQPDDAARAEDTRRGTG</sequence>
<dbReference type="RefSeq" id="WP_013542025.1">
    <property type="nucleotide sequence ID" value="NC_014931.1"/>
</dbReference>
<dbReference type="HOGENOM" id="CLU_102164_0_0_4"/>
<evidence type="ECO:0008006" key="4">
    <source>
        <dbReference type="Google" id="ProtNLM"/>
    </source>
</evidence>
<dbReference type="AlphaFoldDB" id="E6UZJ0"/>
<evidence type="ECO:0000313" key="3">
    <source>
        <dbReference type="Proteomes" id="UP000008917"/>
    </source>
</evidence>
<proteinExistence type="predicted"/>
<evidence type="ECO:0000313" key="2">
    <source>
        <dbReference type="EMBL" id="ADU37798.1"/>
    </source>
</evidence>
<dbReference type="InterPro" id="IPR021735">
    <property type="entry name" value="DUF3306"/>
</dbReference>
<dbReference type="eggNOG" id="ENOG5032ZGA">
    <property type="taxonomic scope" value="Bacteria"/>
</dbReference>
<evidence type="ECO:0000256" key="1">
    <source>
        <dbReference type="SAM" id="MobiDB-lite"/>
    </source>
</evidence>
<dbReference type="KEGG" id="vpe:Varpa_3614"/>
<accession>E6UZJ0</accession>